<proteinExistence type="predicted"/>
<accession>A6KT02</accession>
<reference evidence="2" key="1">
    <citation type="submission" date="2005-09" db="EMBL/GenBank/DDBJ databases">
        <authorList>
            <person name="Mural R.J."/>
            <person name="Li P.W."/>
            <person name="Adams M.D."/>
            <person name="Amanatides P.G."/>
            <person name="Baden-Tillson H."/>
            <person name="Barnstead M."/>
            <person name="Chin S.H."/>
            <person name="Dew I."/>
            <person name="Evans C.A."/>
            <person name="Ferriera S."/>
            <person name="Flanigan M."/>
            <person name="Fosler C."/>
            <person name="Glodek A."/>
            <person name="Gu Z."/>
            <person name="Holt R.A."/>
            <person name="Jennings D."/>
            <person name="Kraft C.L."/>
            <person name="Lu F."/>
            <person name="Nguyen T."/>
            <person name="Nusskern D.R."/>
            <person name="Pfannkoch C.M."/>
            <person name="Sitter C."/>
            <person name="Sutton G.G."/>
            <person name="Venter J.C."/>
            <person name="Wang Z."/>
            <person name="Woodage T."/>
            <person name="Zheng X.H."/>
            <person name="Zhong F."/>
        </authorList>
    </citation>
    <scope>NUCLEOTIDE SEQUENCE [LARGE SCALE GENOMIC DNA]</scope>
    <source>
        <strain>BN</strain>
        <strain evidence="2">Sprague-Dawley</strain>
    </source>
</reference>
<sequence length="15" mass="1771">MIELTLASSQCFHKY</sequence>
<feature type="non-terminal residue" evidence="1">
    <location>
        <position position="15"/>
    </location>
</feature>
<dbReference type="Proteomes" id="UP000234681">
    <property type="component" value="Chromosome 1"/>
</dbReference>
<evidence type="ECO:0000313" key="2">
    <source>
        <dbReference type="Proteomes" id="UP000234681"/>
    </source>
</evidence>
<name>A6KT02_RAT</name>
<gene>
    <name evidence="1" type="ORF">rCG_23694</name>
</gene>
<evidence type="ECO:0000313" key="1">
    <source>
        <dbReference type="EMBL" id="EDL84669.1"/>
    </source>
</evidence>
<protein>
    <submittedName>
        <fullName evidence="1">RCG23694</fullName>
    </submittedName>
</protein>
<organism evidence="1 2">
    <name type="scientific">Rattus norvegicus</name>
    <name type="common">Rat</name>
    <dbReference type="NCBI Taxonomy" id="10116"/>
    <lineage>
        <taxon>Eukaryota</taxon>
        <taxon>Metazoa</taxon>
        <taxon>Chordata</taxon>
        <taxon>Craniata</taxon>
        <taxon>Vertebrata</taxon>
        <taxon>Euteleostomi</taxon>
        <taxon>Mammalia</taxon>
        <taxon>Eutheria</taxon>
        <taxon>Euarchontoglires</taxon>
        <taxon>Glires</taxon>
        <taxon>Rodentia</taxon>
        <taxon>Myomorpha</taxon>
        <taxon>Muroidea</taxon>
        <taxon>Muridae</taxon>
        <taxon>Murinae</taxon>
        <taxon>Rattus</taxon>
    </lineage>
</organism>
<dbReference type="EMBL" id="CH474113">
    <property type="protein sequence ID" value="EDL84669.1"/>
    <property type="molecule type" value="Genomic_DNA"/>
</dbReference>